<evidence type="ECO:0000256" key="2">
    <source>
        <dbReference type="ARBA" id="ARBA00022598"/>
    </source>
</evidence>
<accession>A0A1T0CRU4</accession>
<dbReference type="PANTHER" id="PTHR42918:SF6">
    <property type="entry name" value="ELONGATION FACTOR P--(R)-BETA-LYSINE LIGASE"/>
    <property type="match status" value="1"/>
</dbReference>
<dbReference type="GO" id="GO:0005524">
    <property type="term" value="F:ATP binding"/>
    <property type="evidence" value="ECO:0007669"/>
    <property type="project" value="UniProtKB-KW"/>
</dbReference>
<dbReference type="RefSeq" id="WP_078317857.1">
    <property type="nucleotide sequence ID" value="NZ_MUYV01000006.1"/>
</dbReference>
<dbReference type="GO" id="GO:0004824">
    <property type="term" value="F:lysine-tRNA ligase activity"/>
    <property type="evidence" value="ECO:0007669"/>
    <property type="project" value="InterPro"/>
</dbReference>
<dbReference type="Pfam" id="PF00152">
    <property type="entry name" value="tRNA-synt_2"/>
    <property type="match status" value="1"/>
</dbReference>
<comment type="subunit">
    <text evidence="1">Homodimer.</text>
</comment>
<feature type="domain" description="Aminoacyl-transfer RNA synthetases class-II family profile" evidence="6">
    <location>
        <begin position="19"/>
        <end position="303"/>
    </location>
</feature>
<dbReference type="SUPFAM" id="SSF55681">
    <property type="entry name" value="Class II aaRS and biotin synthetases"/>
    <property type="match status" value="1"/>
</dbReference>
<dbReference type="PANTHER" id="PTHR42918">
    <property type="entry name" value="LYSYL-TRNA SYNTHETASE"/>
    <property type="match status" value="1"/>
</dbReference>
<evidence type="ECO:0000313" key="7">
    <source>
        <dbReference type="EMBL" id="OOS25065.1"/>
    </source>
</evidence>
<dbReference type="InterPro" id="IPR004525">
    <property type="entry name" value="EpmA"/>
</dbReference>
<evidence type="ECO:0000256" key="5">
    <source>
        <dbReference type="ARBA" id="ARBA00052794"/>
    </source>
</evidence>
<evidence type="ECO:0000256" key="4">
    <source>
        <dbReference type="ARBA" id="ARBA00022840"/>
    </source>
</evidence>
<organism evidence="7 8">
    <name type="scientific">Moraxella porci DSM 25326</name>
    <dbReference type="NCBI Taxonomy" id="573983"/>
    <lineage>
        <taxon>Bacteria</taxon>
        <taxon>Pseudomonadati</taxon>
        <taxon>Pseudomonadota</taxon>
        <taxon>Gammaproteobacteria</taxon>
        <taxon>Moraxellales</taxon>
        <taxon>Moraxellaceae</taxon>
        <taxon>Moraxella</taxon>
    </lineage>
</organism>
<dbReference type="STRING" id="573983.B0681_06095"/>
<protein>
    <submittedName>
        <fullName evidence="7">EF-P lysine aminoacylase GenX</fullName>
    </submittedName>
</protein>
<dbReference type="GO" id="GO:0000049">
    <property type="term" value="F:tRNA binding"/>
    <property type="evidence" value="ECO:0007669"/>
    <property type="project" value="TreeGrafter"/>
</dbReference>
<evidence type="ECO:0000259" key="6">
    <source>
        <dbReference type="PROSITE" id="PS50862"/>
    </source>
</evidence>
<dbReference type="Gene3D" id="3.30.930.10">
    <property type="entry name" value="Bira Bifunctional Protein, Domain 2"/>
    <property type="match status" value="1"/>
</dbReference>
<name>A0A1T0CRU4_9GAMM</name>
<dbReference type="AlphaFoldDB" id="A0A1T0CRU4"/>
<dbReference type="GO" id="GO:0006430">
    <property type="term" value="P:lysyl-tRNA aminoacylation"/>
    <property type="evidence" value="ECO:0007669"/>
    <property type="project" value="InterPro"/>
</dbReference>
<keyword evidence="8" id="KW-1185">Reference proteome</keyword>
<dbReference type="FunFam" id="3.30.930.10:FF:000017">
    <property type="entry name" value="Elongation factor P--(R)-beta-lysine ligase"/>
    <property type="match status" value="1"/>
</dbReference>
<dbReference type="InterPro" id="IPR004364">
    <property type="entry name" value="Aa-tRNA-synt_II"/>
</dbReference>
<comment type="caution">
    <text evidence="7">The sequence shown here is derived from an EMBL/GenBank/DDBJ whole genome shotgun (WGS) entry which is preliminary data.</text>
</comment>
<dbReference type="InterPro" id="IPR006195">
    <property type="entry name" value="aa-tRNA-synth_II"/>
</dbReference>
<dbReference type="InterPro" id="IPR045864">
    <property type="entry name" value="aa-tRNA-synth_II/BPL/LPL"/>
</dbReference>
<evidence type="ECO:0000256" key="3">
    <source>
        <dbReference type="ARBA" id="ARBA00022741"/>
    </source>
</evidence>
<evidence type="ECO:0000313" key="8">
    <source>
        <dbReference type="Proteomes" id="UP000190683"/>
    </source>
</evidence>
<reference evidence="7 8" key="1">
    <citation type="submission" date="2017-02" db="EMBL/GenBank/DDBJ databases">
        <title>Draft genome sequence of Moraxella porci CCUG 54912T type strain.</title>
        <authorList>
            <person name="Salva-Serra F."/>
            <person name="Engstrom-Jakobsson H."/>
            <person name="Thorell K."/>
            <person name="Jaen-Luchoro D."/>
            <person name="Gonzales-Siles L."/>
            <person name="Karlsson R."/>
            <person name="Yazdan S."/>
            <person name="Boulund F."/>
            <person name="Johnning A."/>
            <person name="Engstrand L."/>
            <person name="Kristiansson E."/>
            <person name="Moore E."/>
        </authorList>
    </citation>
    <scope>NUCLEOTIDE SEQUENCE [LARGE SCALE GENOMIC DNA]</scope>
    <source>
        <strain evidence="7 8">CCUG 54912</strain>
    </source>
</reference>
<dbReference type="NCBIfam" id="NF006828">
    <property type="entry name" value="PRK09350.1"/>
    <property type="match status" value="1"/>
</dbReference>
<dbReference type="Proteomes" id="UP000190683">
    <property type="component" value="Unassembled WGS sequence"/>
</dbReference>
<keyword evidence="2" id="KW-0436">Ligase</keyword>
<sequence>MTDYQPTLSLINAQKKAAFLRKIREFFYQRDVMEVTTPILSNRGNTDVFIESVSVNFHHQGQPKTGYLHTSPEFAMKRLLATYQVPMYQLCQVFRDNEKGHKHNIEFTMLEWYRPRFDLDMLADELQALLTTVFGTPMEMIKLSYADAFIKTVQIHPLSASIEMLRTCALSHGITLDMGDDNQGWLDLLFSHIVEPTLGFGAPTLITDYPPATASLAKMSVDANGHQVAKRFELYINGIEIANAYDELADGKALRQRFEQDNAQRTALGLPIMPIDEHLLAACDELPECSGIALGVDRLFMVVAGLTDISQSIAIMTEQA</sequence>
<dbReference type="EMBL" id="MUYV01000006">
    <property type="protein sequence ID" value="OOS25065.1"/>
    <property type="molecule type" value="Genomic_DNA"/>
</dbReference>
<comment type="catalytic activity">
    <reaction evidence="5">
        <text>D-beta-lysine + L-lysyl-[protein] + ATP = N(6)-((3R)-3,6-diaminohexanoyl)-L-lysyl-[protein] + AMP + diphosphate + H(+)</text>
        <dbReference type="Rhea" id="RHEA:83435"/>
        <dbReference type="Rhea" id="RHEA-COMP:9752"/>
        <dbReference type="Rhea" id="RHEA-COMP:20131"/>
        <dbReference type="ChEBI" id="CHEBI:15378"/>
        <dbReference type="ChEBI" id="CHEBI:29969"/>
        <dbReference type="ChEBI" id="CHEBI:30616"/>
        <dbReference type="ChEBI" id="CHEBI:33019"/>
        <dbReference type="ChEBI" id="CHEBI:84138"/>
        <dbReference type="ChEBI" id="CHEBI:156053"/>
        <dbReference type="ChEBI" id="CHEBI:456215"/>
    </reaction>
    <physiologicalReaction direction="left-to-right" evidence="5">
        <dbReference type="Rhea" id="RHEA:83436"/>
    </physiologicalReaction>
</comment>
<evidence type="ECO:0000256" key="1">
    <source>
        <dbReference type="ARBA" id="ARBA00011738"/>
    </source>
</evidence>
<dbReference type="GO" id="GO:0005829">
    <property type="term" value="C:cytosol"/>
    <property type="evidence" value="ECO:0007669"/>
    <property type="project" value="TreeGrafter"/>
</dbReference>
<proteinExistence type="predicted"/>
<dbReference type="PROSITE" id="PS50862">
    <property type="entry name" value="AA_TRNA_LIGASE_II"/>
    <property type="match status" value="1"/>
</dbReference>
<gene>
    <name evidence="7" type="ORF">B0681_06095</name>
</gene>
<keyword evidence="3" id="KW-0547">Nucleotide-binding</keyword>
<keyword evidence="4" id="KW-0067">ATP-binding</keyword>
<dbReference type="NCBIfam" id="TIGR00462">
    <property type="entry name" value="genX"/>
    <property type="match status" value="1"/>
</dbReference>